<feature type="chain" id="PRO_5041318979" description="VWFA domain-containing protein" evidence="2">
    <location>
        <begin position="34"/>
        <end position="268"/>
    </location>
</feature>
<evidence type="ECO:0008006" key="5">
    <source>
        <dbReference type="Google" id="ProtNLM"/>
    </source>
</evidence>
<name>A0AA37QAK3_9BACT</name>
<dbReference type="PROSITE" id="PS51257">
    <property type="entry name" value="PROKAR_LIPOPROTEIN"/>
    <property type="match status" value="1"/>
</dbReference>
<keyword evidence="4" id="KW-1185">Reference proteome</keyword>
<organism evidence="3 4">
    <name type="scientific">Roseisolibacter agri</name>
    <dbReference type="NCBI Taxonomy" id="2014610"/>
    <lineage>
        <taxon>Bacteria</taxon>
        <taxon>Pseudomonadati</taxon>
        <taxon>Gemmatimonadota</taxon>
        <taxon>Gemmatimonadia</taxon>
        <taxon>Gemmatimonadales</taxon>
        <taxon>Gemmatimonadaceae</taxon>
        <taxon>Roseisolibacter</taxon>
    </lineage>
</organism>
<feature type="region of interest" description="Disordered" evidence="1">
    <location>
        <begin position="103"/>
        <end position="124"/>
    </location>
</feature>
<dbReference type="InterPro" id="IPR036465">
    <property type="entry name" value="vWFA_dom_sf"/>
</dbReference>
<gene>
    <name evidence="3" type="ORF">rosag_42700</name>
</gene>
<dbReference type="RefSeq" id="WP_284352190.1">
    <property type="nucleotide sequence ID" value="NZ_BRXS01000007.1"/>
</dbReference>
<comment type="caution">
    <text evidence="3">The sequence shown here is derived from an EMBL/GenBank/DDBJ whole genome shotgun (WGS) entry which is preliminary data.</text>
</comment>
<feature type="signal peptide" evidence="2">
    <location>
        <begin position="1"/>
        <end position="33"/>
    </location>
</feature>
<dbReference type="Gene3D" id="3.40.50.410">
    <property type="entry name" value="von Willebrand factor, type A domain"/>
    <property type="match status" value="1"/>
</dbReference>
<evidence type="ECO:0000313" key="3">
    <source>
        <dbReference type="EMBL" id="GLC27757.1"/>
    </source>
</evidence>
<sequence length="268" mass="28690">MIPRIPLRPGQVAVLTSALVAALTGSACSTSRAESDVGAPDTTTSTASAVRPSRLYIVGVDVSGSLTPTRRQEGRDLVNSLVGQLTFGDRLTIVETYRSRSDSAGQWTDDAPMARNANAPSGNEKRRLAQFQQRARMMAEGFFEPDPARPVLSTDILALLQRASDYAHSARDRRTTLLLVSDMLNATHTLNMEKAGGIPDAGWVADAKSQGRLPDLKGVCVVVAGADVSSPRGIAAREFWRRYLTASGAEFDPARYRTLIADAADVGC</sequence>
<dbReference type="AlphaFoldDB" id="A0AA37QAK3"/>
<accession>A0AA37QAK3</accession>
<evidence type="ECO:0000256" key="2">
    <source>
        <dbReference type="SAM" id="SignalP"/>
    </source>
</evidence>
<reference evidence="3" key="1">
    <citation type="submission" date="2022-08" db="EMBL/GenBank/DDBJ databases">
        <title>Draft genome sequencing of Roseisolibacter agri AW1220.</title>
        <authorList>
            <person name="Tobiishi Y."/>
            <person name="Tonouchi A."/>
        </authorList>
    </citation>
    <scope>NUCLEOTIDE SEQUENCE</scope>
    <source>
        <strain evidence="3">AW1220</strain>
    </source>
</reference>
<evidence type="ECO:0000313" key="4">
    <source>
        <dbReference type="Proteomes" id="UP001161325"/>
    </source>
</evidence>
<keyword evidence="2" id="KW-0732">Signal</keyword>
<dbReference type="Proteomes" id="UP001161325">
    <property type="component" value="Unassembled WGS sequence"/>
</dbReference>
<dbReference type="EMBL" id="BRXS01000007">
    <property type="protein sequence ID" value="GLC27757.1"/>
    <property type="molecule type" value="Genomic_DNA"/>
</dbReference>
<proteinExistence type="predicted"/>
<evidence type="ECO:0000256" key="1">
    <source>
        <dbReference type="SAM" id="MobiDB-lite"/>
    </source>
</evidence>
<protein>
    <recommendedName>
        <fullName evidence="5">VWFA domain-containing protein</fullName>
    </recommendedName>
</protein>